<keyword evidence="4" id="KW-0677">Repeat</keyword>
<dbReference type="SUPFAM" id="SSF47050">
    <property type="entry name" value="VHP, Villin headpiece domain"/>
    <property type="match status" value="1"/>
</dbReference>
<dbReference type="Proteomes" id="UP000504611">
    <property type="component" value="Unplaced"/>
</dbReference>
<dbReference type="Pfam" id="PF16182">
    <property type="entry name" value="AbLIM_anchor"/>
    <property type="match status" value="2"/>
</dbReference>
<keyword evidence="7" id="KW-1185">Reference proteome</keyword>
<comment type="subcellular location">
    <subcellularLocation>
        <location evidence="1">Cytoplasm</location>
    </subcellularLocation>
</comment>
<dbReference type="Pfam" id="PF02209">
    <property type="entry name" value="VHP"/>
    <property type="match status" value="1"/>
</dbReference>
<dbReference type="KEGG" id="ncc:104945982"/>
<accession>A0A6I9N3D4</accession>
<evidence type="ECO:0000256" key="1">
    <source>
        <dbReference type="ARBA" id="ARBA00004496"/>
    </source>
</evidence>
<gene>
    <name evidence="8" type="primary">LOC104945982</name>
</gene>
<dbReference type="GO" id="GO:0015629">
    <property type="term" value="C:actin cytoskeleton"/>
    <property type="evidence" value="ECO:0007669"/>
    <property type="project" value="TreeGrafter"/>
</dbReference>
<sequence length="263" mass="29640">MTFEQQEQRLSADMQKVEAQVTPAHLPASRGTTPGSPATSITARVDDQLVGYRDLAALPRDKAILQVERPDLMTYQPHLTFSSLDPLPRECLLQCLSPSLTSHCVFQCFRSKSNLGRLNPEGGRRKGQFNMRKTQFCGTERTCTPSLSAGATRSPSRGLTRMQSAEFASEKGQPAAENGDARRERMDRGNSLPSILEQKVYQYEALMVTHRGRCRLPPGVDRTRLERHLAPEVFQQTFGMPMADFDRLSLWKRNDLKKKAQLF</sequence>
<evidence type="ECO:0000259" key="6">
    <source>
        <dbReference type="PROSITE" id="PS51089"/>
    </source>
</evidence>
<dbReference type="InterPro" id="IPR003128">
    <property type="entry name" value="Villin_headpiece"/>
</dbReference>
<dbReference type="PANTHER" id="PTHR24213:SF17">
    <property type="entry name" value="DEMATIN"/>
    <property type="match status" value="1"/>
</dbReference>
<proteinExistence type="predicted"/>
<dbReference type="InterPro" id="IPR032402">
    <property type="entry name" value="AbLIM_anchor"/>
</dbReference>
<keyword evidence="2" id="KW-0963">Cytoplasm</keyword>
<dbReference type="RefSeq" id="XP_010770023.1">
    <property type="nucleotide sequence ID" value="XM_010771721.1"/>
</dbReference>
<evidence type="ECO:0000313" key="8">
    <source>
        <dbReference type="RefSeq" id="XP_010770023.1"/>
    </source>
</evidence>
<evidence type="ECO:0000256" key="2">
    <source>
        <dbReference type="ARBA" id="ARBA00022490"/>
    </source>
</evidence>
<keyword evidence="3" id="KW-0597">Phosphoprotein</keyword>
<dbReference type="GO" id="GO:0051015">
    <property type="term" value="F:actin filament binding"/>
    <property type="evidence" value="ECO:0007669"/>
    <property type="project" value="TreeGrafter"/>
</dbReference>
<dbReference type="Gene3D" id="1.10.950.10">
    <property type="entry name" value="Villin headpiece domain"/>
    <property type="match status" value="1"/>
</dbReference>
<feature type="region of interest" description="Disordered" evidence="5">
    <location>
        <begin position="144"/>
        <end position="190"/>
    </location>
</feature>
<dbReference type="SMART" id="SM00153">
    <property type="entry name" value="VHP"/>
    <property type="match status" value="1"/>
</dbReference>
<dbReference type="InterPro" id="IPR051618">
    <property type="entry name" value="Actin-binding_LIM"/>
</dbReference>
<dbReference type="PANTHER" id="PTHR24213">
    <property type="entry name" value="ACTIN-BINDING LIM PROTEIN"/>
    <property type="match status" value="1"/>
</dbReference>
<dbReference type="PROSITE" id="PS51089">
    <property type="entry name" value="HP"/>
    <property type="match status" value="1"/>
</dbReference>
<feature type="compositionally biased region" description="Basic and acidic residues" evidence="5">
    <location>
        <begin position="179"/>
        <end position="188"/>
    </location>
</feature>
<dbReference type="InterPro" id="IPR036886">
    <property type="entry name" value="Villin_headpiece_dom_sf"/>
</dbReference>
<evidence type="ECO:0000256" key="4">
    <source>
        <dbReference type="ARBA" id="ARBA00022737"/>
    </source>
</evidence>
<feature type="compositionally biased region" description="Polar residues" evidence="5">
    <location>
        <begin position="144"/>
        <end position="163"/>
    </location>
</feature>
<protein>
    <submittedName>
        <fullName evidence="8">Dematin-like</fullName>
    </submittedName>
</protein>
<feature type="domain" description="HP" evidence="6">
    <location>
        <begin position="195"/>
        <end position="263"/>
    </location>
</feature>
<dbReference type="OrthoDB" id="1746725at2759"/>
<dbReference type="FunFam" id="1.10.950.10:FF:000001">
    <property type="entry name" value="actin-binding LIM protein 1 isoform X2"/>
    <property type="match status" value="1"/>
</dbReference>
<dbReference type="GO" id="GO:0030032">
    <property type="term" value="P:lamellipodium assembly"/>
    <property type="evidence" value="ECO:0007669"/>
    <property type="project" value="TreeGrafter"/>
</dbReference>
<evidence type="ECO:0000313" key="7">
    <source>
        <dbReference type="Proteomes" id="UP000504611"/>
    </source>
</evidence>
<dbReference type="GO" id="GO:0051017">
    <property type="term" value="P:actin filament bundle assembly"/>
    <property type="evidence" value="ECO:0007669"/>
    <property type="project" value="TreeGrafter"/>
</dbReference>
<name>A0A6I9N3D4_9TELE</name>
<evidence type="ECO:0000256" key="3">
    <source>
        <dbReference type="ARBA" id="ARBA00022553"/>
    </source>
</evidence>
<dbReference type="GO" id="GO:0005886">
    <property type="term" value="C:plasma membrane"/>
    <property type="evidence" value="ECO:0007669"/>
    <property type="project" value="TreeGrafter"/>
</dbReference>
<dbReference type="GO" id="GO:0005737">
    <property type="term" value="C:cytoplasm"/>
    <property type="evidence" value="ECO:0007669"/>
    <property type="project" value="UniProtKB-SubCell"/>
</dbReference>
<reference evidence="8" key="1">
    <citation type="submission" date="2025-08" db="UniProtKB">
        <authorList>
            <consortium name="RefSeq"/>
        </authorList>
    </citation>
    <scope>IDENTIFICATION</scope>
    <source>
        <tissue evidence="8">Muscle</tissue>
    </source>
</reference>
<evidence type="ECO:0000256" key="5">
    <source>
        <dbReference type="SAM" id="MobiDB-lite"/>
    </source>
</evidence>
<organism evidence="7 8">
    <name type="scientific">Notothenia coriiceps</name>
    <name type="common">black rockcod</name>
    <dbReference type="NCBI Taxonomy" id="8208"/>
    <lineage>
        <taxon>Eukaryota</taxon>
        <taxon>Metazoa</taxon>
        <taxon>Chordata</taxon>
        <taxon>Craniata</taxon>
        <taxon>Vertebrata</taxon>
        <taxon>Euteleostomi</taxon>
        <taxon>Actinopterygii</taxon>
        <taxon>Neopterygii</taxon>
        <taxon>Teleostei</taxon>
        <taxon>Neoteleostei</taxon>
        <taxon>Acanthomorphata</taxon>
        <taxon>Eupercaria</taxon>
        <taxon>Perciformes</taxon>
        <taxon>Notothenioidei</taxon>
        <taxon>Nototheniidae</taxon>
        <taxon>Notothenia</taxon>
    </lineage>
</organism>
<dbReference type="GeneID" id="104945982"/>
<dbReference type="AlphaFoldDB" id="A0A6I9N3D4"/>